<accession>A0ABD6EIN9</accession>
<protein>
    <submittedName>
        <fullName evidence="1">Uncharacterized protein</fullName>
    </submittedName>
</protein>
<evidence type="ECO:0000313" key="1">
    <source>
        <dbReference type="EMBL" id="MFH4976828.1"/>
    </source>
</evidence>
<proteinExistence type="predicted"/>
<dbReference type="EMBL" id="JBGFUD010001842">
    <property type="protein sequence ID" value="MFH4976828.1"/>
    <property type="molecule type" value="Genomic_DNA"/>
</dbReference>
<organism evidence="1 2">
    <name type="scientific">Gnathostoma spinigerum</name>
    <dbReference type="NCBI Taxonomy" id="75299"/>
    <lineage>
        <taxon>Eukaryota</taxon>
        <taxon>Metazoa</taxon>
        <taxon>Ecdysozoa</taxon>
        <taxon>Nematoda</taxon>
        <taxon>Chromadorea</taxon>
        <taxon>Rhabditida</taxon>
        <taxon>Spirurina</taxon>
        <taxon>Gnathostomatomorpha</taxon>
        <taxon>Gnathostomatoidea</taxon>
        <taxon>Gnathostomatidae</taxon>
        <taxon>Gnathostoma</taxon>
    </lineage>
</organism>
<dbReference type="AlphaFoldDB" id="A0ABD6EIN9"/>
<gene>
    <name evidence="1" type="ORF">AB6A40_003537</name>
</gene>
<evidence type="ECO:0000313" key="2">
    <source>
        <dbReference type="Proteomes" id="UP001608902"/>
    </source>
</evidence>
<comment type="caution">
    <text evidence="1">The sequence shown here is derived from an EMBL/GenBank/DDBJ whole genome shotgun (WGS) entry which is preliminary data.</text>
</comment>
<sequence>MYAIKSGTWPRNEKLWKISVNYSTQNYGDKGFNKELFIPVTKDPLHFILISEVGTVVSQPEIGKTEGKDEIVGDDSWSDGHTFLTSLTKKYSEITTMKGLFAHRKQSTTVLCYENKEY</sequence>
<reference evidence="1 2" key="1">
    <citation type="submission" date="2024-08" db="EMBL/GenBank/DDBJ databases">
        <title>Gnathostoma spinigerum genome.</title>
        <authorList>
            <person name="Gonzalez-Bertolin B."/>
            <person name="Monzon S."/>
            <person name="Zaballos A."/>
            <person name="Jimenez P."/>
            <person name="Dekumyoy P."/>
            <person name="Varona S."/>
            <person name="Cuesta I."/>
            <person name="Sumanam S."/>
            <person name="Adisakwattana P."/>
            <person name="Gasser R.B."/>
            <person name="Hernandez-Gonzalez A."/>
            <person name="Young N.D."/>
            <person name="Perteguer M.J."/>
        </authorList>
    </citation>
    <scope>NUCLEOTIDE SEQUENCE [LARGE SCALE GENOMIC DNA]</scope>
    <source>
        <strain evidence="1">AL3</strain>
        <tissue evidence="1">Liver</tissue>
    </source>
</reference>
<name>A0ABD6EIN9_9BILA</name>
<dbReference type="Proteomes" id="UP001608902">
    <property type="component" value="Unassembled WGS sequence"/>
</dbReference>
<keyword evidence="2" id="KW-1185">Reference proteome</keyword>